<sequence length="72" mass="7599">MKKIIALILILAALVAGYIGIDKLDSSESGLKIGDLELKAEDTSSKKTAYMYIGGALICLVAGVTLVSRKDK</sequence>
<evidence type="ECO:0000313" key="2">
    <source>
        <dbReference type="EMBL" id="MBC9797907.1"/>
    </source>
</evidence>
<comment type="caution">
    <text evidence="2">The sequence shown here is derived from an EMBL/GenBank/DDBJ whole genome shotgun (WGS) entry which is preliminary data.</text>
</comment>
<feature type="transmembrane region" description="Helical" evidence="1">
    <location>
        <begin position="49"/>
        <end position="67"/>
    </location>
</feature>
<evidence type="ECO:0000256" key="1">
    <source>
        <dbReference type="SAM" id="Phobius"/>
    </source>
</evidence>
<reference evidence="2 3" key="1">
    <citation type="submission" date="2020-09" db="EMBL/GenBank/DDBJ databases">
        <title>Sinomicrobium weinanense sp. nov., a halophilic bacteria isolated from saline-alkali soil.</title>
        <authorList>
            <person name="Wu P."/>
            <person name="Ren H."/>
            <person name="Mei Y."/>
            <person name="Liang Y."/>
            <person name="Chen Z."/>
        </authorList>
    </citation>
    <scope>NUCLEOTIDE SEQUENCE [LARGE SCALE GENOMIC DNA]</scope>
    <source>
        <strain evidence="2 3">FJxs</strain>
    </source>
</reference>
<keyword evidence="1" id="KW-0472">Membrane</keyword>
<keyword evidence="1" id="KW-1133">Transmembrane helix</keyword>
<evidence type="ECO:0008006" key="4">
    <source>
        <dbReference type="Google" id="ProtNLM"/>
    </source>
</evidence>
<dbReference type="AlphaFoldDB" id="A0A926JVE2"/>
<accession>A0A926JVE2</accession>
<dbReference type="Proteomes" id="UP000653730">
    <property type="component" value="Unassembled WGS sequence"/>
</dbReference>
<dbReference type="RefSeq" id="WP_187967034.1">
    <property type="nucleotide sequence ID" value="NZ_JACVDC010000078.1"/>
</dbReference>
<dbReference type="EMBL" id="JACVDC010000078">
    <property type="protein sequence ID" value="MBC9797907.1"/>
    <property type="molecule type" value="Genomic_DNA"/>
</dbReference>
<proteinExistence type="predicted"/>
<gene>
    <name evidence="2" type="ORF">IBL28_18185</name>
</gene>
<keyword evidence="3" id="KW-1185">Reference proteome</keyword>
<protein>
    <recommendedName>
        <fullName evidence="4">DUF3185 family protein</fullName>
    </recommendedName>
</protein>
<name>A0A926JVE2_9FLAO</name>
<evidence type="ECO:0000313" key="3">
    <source>
        <dbReference type="Proteomes" id="UP000653730"/>
    </source>
</evidence>
<keyword evidence="1" id="KW-0812">Transmembrane</keyword>
<organism evidence="2 3">
    <name type="scientific">Sinomicrobium weinanense</name>
    <dbReference type="NCBI Taxonomy" id="2842200"/>
    <lineage>
        <taxon>Bacteria</taxon>
        <taxon>Pseudomonadati</taxon>
        <taxon>Bacteroidota</taxon>
        <taxon>Flavobacteriia</taxon>
        <taxon>Flavobacteriales</taxon>
        <taxon>Flavobacteriaceae</taxon>
        <taxon>Sinomicrobium</taxon>
    </lineage>
</organism>